<sequence length="264" mass="30053">MQETFNNFSRLTQVAAEHKTEVKVLYSATHLYVGIYAEKAPGDYVVSSLRRDFGALTNDNISLLFDTFSDGTTAYFFGVTPYGVLREGLVSDGGTAFNNTWDIKWQAEATRFDDHFVIEVAIPFTSMKFPEGTTSWRFRPYRWNNQVNQQDTWVKVPQQQLLSSLAYMGELNFEKPLGESVMPIALIPYINVLADKDYGNDVANTKFKTGGDAKISIGNGMNLDLTLNPDFSNVEVDDIFTNLTRFEVRLPRKTPVFYRQQRPF</sequence>
<reference evidence="2" key="1">
    <citation type="submission" date="2022-09" db="EMBL/GenBank/DDBJ databases">
        <title>Maribacter litopenaei sp. nov., isolated from the intestinal tract of the Pacific White Shrimp, Litopenaeus vannamei.</title>
        <authorList>
            <person name="Kim S.Y."/>
            <person name="Hwang C.Y."/>
        </authorList>
    </citation>
    <scope>NUCLEOTIDE SEQUENCE</scope>
    <source>
        <strain evidence="2">HL-LV01</strain>
    </source>
</reference>
<dbReference type="Pfam" id="PF19313">
    <property type="entry name" value="DUF5916"/>
    <property type="match status" value="1"/>
</dbReference>
<name>A0ABY5Y649_9FLAO</name>
<proteinExistence type="predicted"/>
<dbReference type="SUPFAM" id="SSF49344">
    <property type="entry name" value="CBD9-like"/>
    <property type="match status" value="1"/>
</dbReference>
<evidence type="ECO:0000259" key="1">
    <source>
        <dbReference type="Pfam" id="PF19313"/>
    </source>
</evidence>
<dbReference type="EMBL" id="CP104205">
    <property type="protein sequence ID" value="UWX54521.1"/>
    <property type="molecule type" value="Genomic_DNA"/>
</dbReference>
<organism evidence="2 3">
    <name type="scientific">Maribacter litopenaei</name>
    <dbReference type="NCBI Taxonomy" id="2976127"/>
    <lineage>
        <taxon>Bacteria</taxon>
        <taxon>Pseudomonadati</taxon>
        <taxon>Bacteroidota</taxon>
        <taxon>Flavobacteriia</taxon>
        <taxon>Flavobacteriales</taxon>
        <taxon>Flavobacteriaceae</taxon>
        <taxon>Maribacter</taxon>
    </lineage>
</organism>
<dbReference type="CDD" id="cd09618">
    <property type="entry name" value="CBM9_like_2"/>
    <property type="match status" value="1"/>
</dbReference>
<dbReference type="Gene3D" id="2.60.40.1190">
    <property type="match status" value="1"/>
</dbReference>
<protein>
    <submittedName>
        <fullName evidence="2">Carbohydrate binding family 9 domain-containing protein</fullName>
    </submittedName>
</protein>
<gene>
    <name evidence="2" type="ORF">NYZ99_16655</name>
</gene>
<dbReference type="RefSeq" id="WP_260572380.1">
    <property type="nucleotide sequence ID" value="NZ_CP104205.1"/>
</dbReference>
<accession>A0ABY5Y649</accession>
<feature type="domain" description="DUF5916" evidence="1">
    <location>
        <begin position="185"/>
        <end position="251"/>
    </location>
</feature>
<evidence type="ECO:0000313" key="2">
    <source>
        <dbReference type="EMBL" id="UWX54521.1"/>
    </source>
</evidence>
<dbReference type="Proteomes" id="UP001059209">
    <property type="component" value="Chromosome"/>
</dbReference>
<dbReference type="InterPro" id="IPR045670">
    <property type="entry name" value="DUF5916"/>
</dbReference>
<evidence type="ECO:0000313" key="3">
    <source>
        <dbReference type="Proteomes" id="UP001059209"/>
    </source>
</evidence>
<keyword evidence="3" id="KW-1185">Reference proteome</keyword>